<dbReference type="EMBL" id="CAKKNE010000006">
    <property type="protein sequence ID" value="CAH0379928.1"/>
    <property type="molecule type" value="Genomic_DNA"/>
</dbReference>
<comment type="similarity">
    <text evidence="1">Belongs to the VPS25 family.</text>
</comment>
<dbReference type="Gene3D" id="1.10.10.570">
    <property type="entry name" value="Winged helix' DNA-binding domain. Chain C. Domain 1"/>
    <property type="match status" value="1"/>
</dbReference>
<dbReference type="GO" id="GO:0005198">
    <property type="term" value="F:structural molecule activity"/>
    <property type="evidence" value="ECO:0007669"/>
    <property type="project" value="TreeGrafter"/>
</dbReference>
<gene>
    <name evidence="4" type="ORF">PECAL_6P15640</name>
</gene>
<dbReference type="SUPFAM" id="SSF46785">
    <property type="entry name" value="Winged helix' DNA-binding domain"/>
    <property type="match status" value="2"/>
</dbReference>
<keyword evidence="3" id="KW-0653">Protein transport</keyword>
<evidence type="ECO:0000256" key="1">
    <source>
        <dbReference type="ARBA" id="ARBA00009674"/>
    </source>
</evidence>
<evidence type="ECO:0008006" key="6">
    <source>
        <dbReference type="Google" id="ProtNLM"/>
    </source>
</evidence>
<organism evidence="4 5">
    <name type="scientific">Pelagomonas calceolata</name>
    <dbReference type="NCBI Taxonomy" id="35677"/>
    <lineage>
        <taxon>Eukaryota</taxon>
        <taxon>Sar</taxon>
        <taxon>Stramenopiles</taxon>
        <taxon>Ochrophyta</taxon>
        <taxon>Pelagophyceae</taxon>
        <taxon>Pelagomonadales</taxon>
        <taxon>Pelagomonadaceae</taxon>
        <taxon>Pelagomonas</taxon>
    </lineage>
</organism>
<sequence>MAELAAAEEDAWSDEDWQAFPPLYTLQPHAATREAQLNVWIDLLWRWCKAQNSWTVDVASCDVFVNETINRRLDENGRREVAKAACRAGRGELLENGALFVLEQQPKDLARQLYEWAKATGRLGGVFTLAELDDDGPLAGADARLRTAALDALEAADRCAVFTGATSAEAGVKFFREE</sequence>
<proteinExistence type="inferred from homology"/>
<dbReference type="Pfam" id="PF05871">
    <property type="entry name" value="ESCRT-II"/>
    <property type="match status" value="1"/>
</dbReference>
<dbReference type="InterPro" id="IPR008570">
    <property type="entry name" value="ESCRT-II_cplx_Vps25-sub"/>
</dbReference>
<reference evidence="4" key="1">
    <citation type="submission" date="2021-11" db="EMBL/GenBank/DDBJ databases">
        <authorList>
            <consortium name="Genoscope - CEA"/>
            <person name="William W."/>
        </authorList>
    </citation>
    <scope>NUCLEOTIDE SEQUENCE</scope>
</reference>
<dbReference type="GO" id="GO:0043328">
    <property type="term" value="P:protein transport to vacuole involved in ubiquitin-dependent protein catabolic process via the multivesicular body sorting pathway"/>
    <property type="evidence" value="ECO:0007669"/>
    <property type="project" value="TreeGrafter"/>
</dbReference>
<dbReference type="InterPro" id="IPR014041">
    <property type="entry name" value="ESCRT-II_cplx_Vps25-sub_N"/>
</dbReference>
<dbReference type="AlphaFoldDB" id="A0A8J2SYP2"/>
<evidence type="ECO:0000256" key="2">
    <source>
        <dbReference type="ARBA" id="ARBA00022448"/>
    </source>
</evidence>
<comment type="caution">
    <text evidence="4">The sequence shown here is derived from an EMBL/GenBank/DDBJ whole genome shotgun (WGS) entry which is preliminary data.</text>
</comment>
<evidence type="ECO:0000313" key="4">
    <source>
        <dbReference type="EMBL" id="CAH0379928.1"/>
    </source>
</evidence>
<dbReference type="Gene3D" id="1.10.10.10">
    <property type="entry name" value="Winged helix-like DNA-binding domain superfamily/Winged helix DNA-binding domain"/>
    <property type="match status" value="1"/>
</dbReference>
<protein>
    <recommendedName>
        <fullName evidence="6">ESCRT-II complex subunit VPS25</fullName>
    </recommendedName>
</protein>
<dbReference type="InterPro" id="IPR036390">
    <property type="entry name" value="WH_DNA-bd_sf"/>
</dbReference>
<evidence type="ECO:0000256" key="3">
    <source>
        <dbReference type="ARBA" id="ARBA00022927"/>
    </source>
</evidence>
<name>A0A8J2SYP2_9STRA</name>
<evidence type="ECO:0000313" key="5">
    <source>
        <dbReference type="Proteomes" id="UP000789595"/>
    </source>
</evidence>
<dbReference type="InterPro" id="IPR036388">
    <property type="entry name" value="WH-like_DNA-bd_sf"/>
</dbReference>
<dbReference type="Proteomes" id="UP000789595">
    <property type="component" value="Unassembled WGS sequence"/>
</dbReference>
<dbReference type="PANTHER" id="PTHR13149">
    <property type="entry name" value="VACUOLAR PROTEIN SORTING-ASSOCIATED PROTEIN VPS25"/>
    <property type="match status" value="1"/>
</dbReference>
<keyword evidence="2" id="KW-0813">Transport</keyword>
<dbReference type="OrthoDB" id="245150at2759"/>
<dbReference type="GO" id="GO:0042803">
    <property type="term" value="F:protein homodimerization activity"/>
    <property type="evidence" value="ECO:0007669"/>
    <property type="project" value="TreeGrafter"/>
</dbReference>
<dbReference type="GO" id="GO:0000814">
    <property type="term" value="C:ESCRT II complex"/>
    <property type="evidence" value="ECO:0007669"/>
    <property type="project" value="InterPro"/>
</dbReference>
<keyword evidence="5" id="KW-1185">Reference proteome</keyword>
<dbReference type="PANTHER" id="PTHR13149:SF0">
    <property type="entry name" value="VACUOLAR PROTEIN-SORTING-ASSOCIATED PROTEIN 25"/>
    <property type="match status" value="1"/>
</dbReference>
<accession>A0A8J2SYP2</accession>